<evidence type="ECO:0000256" key="2">
    <source>
        <dbReference type="ARBA" id="ARBA00022729"/>
    </source>
</evidence>
<dbReference type="PROSITE" id="PS00010">
    <property type="entry name" value="ASX_HYDROXYL"/>
    <property type="match status" value="3"/>
</dbReference>
<dbReference type="PANTHER" id="PTHR24042">
    <property type="entry name" value="NEL HOMOLOG"/>
    <property type="match status" value="1"/>
</dbReference>
<feature type="domain" description="EGF-like" evidence="7">
    <location>
        <begin position="99"/>
        <end position="139"/>
    </location>
</feature>
<dbReference type="CDD" id="cd00054">
    <property type="entry name" value="EGF_CA"/>
    <property type="match status" value="3"/>
</dbReference>
<feature type="domain" description="EGF-like" evidence="7">
    <location>
        <begin position="58"/>
        <end position="98"/>
    </location>
</feature>
<keyword evidence="5" id="KW-0325">Glycoprotein</keyword>
<keyword evidence="2" id="KW-0732">Signal</keyword>
<organism evidence="8 9">
    <name type="scientific">Porites evermanni</name>
    <dbReference type="NCBI Taxonomy" id="104178"/>
    <lineage>
        <taxon>Eukaryota</taxon>
        <taxon>Metazoa</taxon>
        <taxon>Cnidaria</taxon>
        <taxon>Anthozoa</taxon>
        <taxon>Hexacorallia</taxon>
        <taxon>Scleractinia</taxon>
        <taxon>Fungiina</taxon>
        <taxon>Poritidae</taxon>
        <taxon>Porites</taxon>
    </lineage>
</organism>
<accession>A0ABN8Q284</accession>
<dbReference type="Proteomes" id="UP001159427">
    <property type="component" value="Unassembled WGS sequence"/>
</dbReference>
<evidence type="ECO:0000256" key="4">
    <source>
        <dbReference type="ARBA" id="ARBA00023157"/>
    </source>
</evidence>
<sequence length="208" mass="22968">MQISPSLLPIYCNFVSDIDECNTDFKNCHQKALCHNTQGSFTCSCKPGYEGDGYNCTDDDECLNNSHNCSEKATCTNIEGSFNCSCEPGYIGNGHNCSDADECLHNSHNCSENATCTNTEGFFNCSCRPGYIGNGHNCSEFSINSTILHGNQYYIRHLHRFLASAPGVGEDSSWFLCYNTTSHGWKAKTFHDSCNGKRNTVTIIQEGQ</sequence>
<evidence type="ECO:0000256" key="1">
    <source>
        <dbReference type="ARBA" id="ARBA00022536"/>
    </source>
</evidence>
<name>A0ABN8Q284_9CNID</name>
<dbReference type="PROSITE" id="PS50026">
    <property type="entry name" value="EGF_3"/>
    <property type="match status" value="3"/>
</dbReference>
<evidence type="ECO:0000259" key="7">
    <source>
        <dbReference type="PROSITE" id="PS50026"/>
    </source>
</evidence>
<protein>
    <recommendedName>
        <fullName evidence="7">EGF-like domain-containing protein</fullName>
    </recommendedName>
</protein>
<dbReference type="Pfam" id="PF07534">
    <property type="entry name" value="TLD"/>
    <property type="match status" value="1"/>
</dbReference>
<dbReference type="SUPFAM" id="SSF57184">
    <property type="entry name" value="Growth factor receptor domain"/>
    <property type="match status" value="1"/>
</dbReference>
<comment type="caution">
    <text evidence="6">Lacks conserved residue(s) required for the propagation of feature annotation.</text>
</comment>
<evidence type="ECO:0000256" key="5">
    <source>
        <dbReference type="ARBA" id="ARBA00023180"/>
    </source>
</evidence>
<dbReference type="InterPro" id="IPR006571">
    <property type="entry name" value="TLDc_dom"/>
</dbReference>
<dbReference type="Pfam" id="PF12947">
    <property type="entry name" value="EGF_3"/>
    <property type="match status" value="2"/>
</dbReference>
<evidence type="ECO:0000313" key="8">
    <source>
        <dbReference type="EMBL" id="CAH3153639.1"/>
    </source>
</evidence>
<dbReference type="InterPro" id="IPR018097">
    <property type="entry name" value="EGF_Ca-bd_CS"/>
</dbReference>
<reference evidence="8 9" key="1">
    <citation type="submission" date="2022-05" db="EMBL/GenBank/DDBJ databases">
        <authorList>
            <consortium name="Genoscope - CEA"/>
            <person name="William W."/>
        </authorList>
    </citation>
    <scope>NUCLEOTIDE SEQUENCE [LARGE SCALE GENOMIC DNA]</scope>
</reference>
<dbReference type="PROSITE" id="PS01187">
    <property type="entry name" value="EGF_CA"/>
    <property type="match status" value="2"/>
</dbReference>
<dbReference type="InterPro" id="IPR051586">
    <property type="entry name" value="PKC-binding_NELL"/>
</dbReference>
<dbReference type="PANTHER" id="PTHR24042:SF5">
    <property type="entry name" value="EGF-LIKE CALCIUM-BINDING DOMAIN-CONTAINING PROTEIN"/>
    <property type="match status" value="1"/>
</dbReference>
<keyword evidence="1 6" id="KW-0245">EGF-like domain</keyword>
<comment type="caution">
    <text evidence="8">The sequence shown here is derived from an EMBL/GenBank/DDBJ whole genome shotgun (WGS) entry which is preliminary data.</text>
</comment>
<dbReference type="InterPro" id="IPR001881">
    <property type="entry name" value="EGF-like_Ca-bd_dom"/>
</dbReference>
<dbReference type="SMART" id="SM00181">
    <property type="entry name" value="EGF"/>
    <property type="match status" value="3"/>
</dbReference>
<gene>
    <name evidence="8" type="ORF">PEVE_00001183</name>
</gene>
<dbReference type="Gene3D" id="2.10.25.10">
    <property type="entry name" value="Laminin"/>
    <property type="match status" value="3"/>
</dbReference>
<dbReference type="PROSITE" id="PS01186">
    <property type="entry name" value="EGF_2"/>
    <property type="match status" value="3"/>
</dbReference>
<keyword evidence="4" id="KW-1015">Disulfide bond</keyword>
<dbReference type="InterPro" id="IPR024731">
    <property type="entry name" value="NELL2-like_EGF"/>
</dbReference>
<dbReference type="Pfam" id="PF07645">
    <property type="entry name" value="EGF_CA"/>
    <property type="match status" value="1"/>
</dbReference>
<dbReference type="InterPro" id="IPR009030">
    <property type="entry name" value="Growth_fac_rcpt_cys_sf"/>
</dbReference>
<evidence type="ECO:0000256" key="6">
    <source>
        <dbReference type="PROSITE-ProRule" id="PRU00076"/>
    </source>
</evidence>
<dbReference type="InterPro" id="IPR000742">
    <property type="entry name" value="EGF"/>
</dbReference>
<keyword evidence="3" id="KW-0677">Repeat</keyword>
<dbReference type="EMBL" id="CALNXI010001062">
    <property type="protein sequence ID" value="CAH3153639.1"/>
    <property type="molecule type" value="Genomic_DNA"/>
</dbReference>
<dbReference type="InterPro" id="IPR000152">
    <property type="entry name" value="EGF-type_Asp/Asn_hydroxyl_site"/>
</dbReference>
<feature type="domain" description="EGF-like" evidence="7">
    <location>
        <begin position="17"/>
        <end position="57"/>
    </location>
</feature>
<keyword evidence="9" id="KW-1185">Reference proteome</keyword>
<proteinExistence type="predicted"/>
<dbReference type="SMART" id="SM00179">
    <property type="entry name" value="EGF_CA"/>
    <property type="match status" value="3"/>
</dbReference>
<evidence type="ECO:0000256" key="3">
    <source>
        <dbReference type="ARBA" id="ARBA00022737"/>
    </source>
</evidence>
<evidence type="ECO:0000313" key="9">
    <source>
        <dbReference type="Proteomes" id="UP001159427"/>
    </source>
</evidence>
<dbReference type="InterPro" id="IPR049883">
    <property type="entry name" value="NOTCH1_EGF-like"/>
</dbReference>